<dbReference type="CDD" id="cd03801">
    <property type="entry name" value="GT4_PimA-like"/>
    <property type="match status" value="1"/>
</dbReference>
<evidence type="ECO:0000256" key="2">
    <source>
        <dbReference type="ARBA" id="ARBA00022676"/>
    </source>
</evidence>
<evidence type="ECO:0000256" key="1">
    <source>
        <dbReference type="ARBA" id="ARBA00009481"/>
    </source>
</evidence>
<dbReference type="EMBL" id="NQKI01000006">
    <property type="protein sequence ID" value="OZY60349.1"/>
    <property type="molecule type" value="Genomic_DNA"/>
</dbReference>
<protein>
    <submittedName>
        <fullName evidence="4">Glycosyl transferase family 1</fullName>
    </submittedName>
</protein>
<dbReference type="Gene3D" id="3.40.50.2000">
    <property type="entry name" value="Glycogen Phosphorylase B"/>
    <property type="match status" value="2"/>
</dbReference>
<dbReference type="Pfam" id="PF13692">
    <property type="entry name" value="Glyco_trans_1_4"/>
    <property type="match status" value="1"/>
</dbReference>
<evidence type="ECO:0000313" key="4">
    <source>
        <dbReference type="EMBL" id="OZY60349.1"/>
    </source>
</evidence>
<evidence type="ECO:0000256" key="3">
    <source>
        <dbReference type="ARBA" id="ARBA00022679"/>
    </source>
</evidence>
<dbReference type="AlphaFoldDB" id="A0A266ND09"/>
<sequence>MKILLLSKYSRLGASSRLRALQFIPYLQRCGHVVTVDCLFDEAYLTMLYMSKKRSFWSIIKLYLRRIYVLLNARRYDVVWIEKEVLPYFPAVFEWLFKKFNIPYVVDYDDAIFHNYDLSPYAPVRRLLGRKIDSVMLNARSVVAGNEYLANRAIQAGAQSVHVVPTVVDSQRYQAHACAADKLLTVGWIGSPSTEKYVVGIREALRNVNKRFPFHLVLMGASTHVSQELAGLDVEVKAWSEDSENAFIQGLDVGIMPLVDGPWEKGKCGYKLIQYMACAVPVVATPVGVNVKIVSDNKCGLLAADLQEWEAALNSLLSDAQSRSVFGAAGREAVNNEYCLAVQAPRLRHILEHAASR</sequence>
<reference evidence="4 5" key="1">
    <citation type="submission" date="2017-08" db="EMBL/GenBank/DDBJ databases">
        <title>Genomic and metabolic characterisation of spoilage-associated Pseudomonas species.</title>
        <authorList>
            <person name="Stanborough T."/>
            <person name="Fegan N."/>
            <person name="Powell S.M."/>
            <person name="Singh T."/>
            <person name="Tamplin M.L."/>
            <person name="Chandry P.S."/>
        </authorList>
    </citation>
    <scope>NUCLEOTIDE SEQUENCE [LARGE SCALE GENOMIC DNA]</scope>
    <source>
        <strain evidence="4 5">L1802</strain>
    </source>
</reference>
<name>A0A266ND09_9PSED</name>
<gene>
    <name evidence="4" type="ORF">CJF39_05540</name>
</gene>
<dbReference type="SUPFAM" id="SSF53756">
    <property type="entry name" value="UDP-Glycosyltransferase/glycogen phosphorylase"/>
    <property type="match status" value="1"/>
</dbReference>
<dbReference type="OrthoDB" id="9815351at2"/>
<keyword evidence="2" id="KW-0328">Glycosyltransferase</keyword>
<comment type="similarity">
    <text evidence="1">Belongs to the glycosyltransferase group 1 family. Glycosyltransferase 4 subfamily.</text>
</comment>
<evidence type="ECO:0000313" key="5">
    <source>
        <dbReference type="Proteomes" id="UP000215788"/>
    </source>
</evidence>
<comment type="caution">
    <text evidence="4">The sequence shown here is derived from an EMBL/GenBank/DDBJ whole genome shotgun (WGS) entry which is preliminary data.</text>
</comment>
<dbReference type="GO" id="GO:0016757">
    <property type="term" value="F:glycosyltransferase activity"/>
    <property type="evidence" value="ECO:0007669"/>
    <property type="project" value="UniProtKB-KW"/>
</dbReference>
<accession>A0A266ND09</accession>
<proteinExistence type="inferred from homology"/>
<dbReference type="PANTHER" id="PTHR12526">
    <property type="entry name" value="GLYCOSYLTRANSFERASE"/>
    <property type="match status" value="1"/>
</dbReference>
<dbReference type="Proteomes" id="UP000215788">
    <property type="component" value="Unassembled WGS sequence"/>
</dbReference>
<dbReference type="PANTHER" id="PTHR12526:SF640">
    <property type="entry name" value="COLANIC ACID BIOSYNTHESIS GLYCOSYLTRANSFERASE WCAL-RELATED"/>
    <property type="match status" value="1"/>
</dbReference>
<organism evidence="4 5">
    <name type="scientific">Pseudomonas lundensis</name>
    <dbReference type="NCBI Taxonomy" id="86185"/>
    <lineage>
        <taxon>Bacteria</taxon>
        <taxon>Pseudomonadati</taxon>
        <taxon>Pseudomonadota</taxon>
        <taxon>Gammaproteobacteria</taxon>
        <taxon>Pseudomonadales</taxon>
        <taxon>Pseudomonadaceae</taxon>
        <taxon>Pseudomonas</taxon>
    </lineage>
</organism>
<keyword evidence="3 4" id="KW-0808">Transferase</keyword>